<evidence type="ECO:0000313" key="1">
    <source>
        <dbReference type="EMBL" id="XCG51473.1"/>
    </source>
</evidence>
<name>A0AAU8CXC0_9HYPH</name>
<accession>A0AAU8CXC0</accession>
<dbReference type="EMBL" id="CP159253">
    <property type="protein sequence ID" value="XCG51473.1"/>
    <property type="molecule type" value="Genomic_DNA"/>
</dbReference>
<dbReference type="AlphaFoldDB" id="A0AAU8CXC0"/>
<protein>
    <submittedName>
        <fullName evidence="1">Uncharacterized protein</fullName>
    </submittedName>
</protein>
<reference evidence="1" key="1">
    <citation type="submission" date="2024-06" db="EMBL/GenBank/DDBJ databases">
        <title>Mesorhizobium karijinii sp. nov., a symbiont of the iconic Swainsona formosa from arid Australia.</title>
        <authorList>
            <person name="Hill Y.J."/>
            <person name="Watkin E.L.J."/>
            <person name="O'Hara G.W."/>
            <person name="Terpolilli J."/>
            <person name="Tye M.L."/>
            <person name="Kohlmeier M.G."/>
        </authorList>
    </citation>
    <scope>NUCLEOTIDE SEQUENCE</scope>
    <source>
        <strain evidence="1">WSM2240</strain>
    </source>
</reference>
<organism evidence="1">
    <name type="scientific">Mesorhizobium sp. WSM2240</name>
    <dbReference type="NCBI Taxonomy" id="3228851"/>
    <lineage>
        <taxon>Bacteria</taxon>
        <taxon>Pseudomonadati</taxon>
        <taxon>Pseudomonadota</taxon>
        <taxon>Alphaproteobacteria</taxon>
        <taxon>Hyphomicrobiales</taxon>
        <taxon>Phyllobacteriaceae</taxon>
        <taxon>Mesorhizobium</taxon>
    </lineage>
</organism>
<sequence length="130" mass="14397">MKNAATGPADTAEITAMPPKVREVMAEAMRRANTYLKAPHDCQRRTCRGSGKCHLRLTEDLAFDCDAGLSGLGHDIGMLALDLALDLIGPSLPGLEKTLRYADLWIEHSHFIQERLDAERKARKRYGPPV</sequence>
<proteinExistence type="predicted"/>
<gene>
    <name evidence="1" type="ORF">ABVK50_13785</name>
</gene>
<dbReference type="RefSeq" id="WP_353641022.1">
    <property type="nucleotide sequence ID" value="NZ_CP159253.1"/>
</dbReference>